<name>A0ABN8SGL5_9CNID</name>
<evidence type="ECO:0000259" key="1">
    <source>
        <dbReference type="Pfam" id="PF08398"/>
    </source>
</evidence>
<organism evidence="2 3">
    <name type="scientific">Porites evermanni</name>
    <dbReference type="NCBI Taxonomy" id="104178"/>
    <lineage>
        <taxon>Eukaryota</taxon>
        <taxon>Metazoa</taxon>
        <taxon>Cnidaria</taxon>
        <taxon>Anthozoa</taxon>
        <taxon>Hexacorallia</taxon>
        <taxon>Scleractinia</taxon>
        <taxon>Fungiina</taxon>
        <taxon>Poritidae</taxon>
        <taxon>Porites</taxon>
    </lineage>
</organism>
<evidence type="ECO:0000313" key="3">
    <source>
        <dbReference type="Proteomes" id="UP001159427"/>
    </source>
</evidence>
<dbReference type="InterPro" id="IPR013607">
    <property type="entry name" value="Phospholipase_A2-like"/>
</dbReference>
<evidence type="ECO:0000313" key="2">
    <source>
        <dbReference type="EMBL" id="CAH3190803.1"/>
    </source>
</evidence>
<keyword evidence="3" id="KW-1185">Reference proteome</keyword>
<dbReference type="Pfam" id="PF08398">
    <property type="entry name" value="Phospholip_A2_4"/>
    <property type="match status" value="1"/>
</dbReference>
<protein>
    <recommendedName>
        <fullName evidence="1">Phospholipase A2-like domain-containing protein</fullName>
    </recommendedName>
</protein>
<accession>A0ABN8SGL5</accession>
<feature type="non-terminal residue" evidence="2">
    <location>
        <position position="275"/>
    </location>
</feature>
<feature type="domain" description="Phospholipase A2-like" evidence="1">
    <location>
        <begin position="177"/>
        <end position="275"/>
    </location>
</feature>
<comment type="caution">
    <text evidence="2">The sequence shown here is derived from an EMBL/GenBank/DDBJ whole genome shotgun (WGS) entry which is preliminary data.</text>
</comment>
<sequence>MAETYCIVDKRETPSVDPSGYQRDKRGRIQFFCKCAVCGNKKKNQTKVKKLISASEGAGVFDTVVGTAVDGFAEYGLPWMAKKSVEMGRYGPSALMRDKNLHQKAVKYGINKLTPFIQDSVGSAMDQLSTKVRPKKKYKTNRPELDGKIGRRKPISYGRVGGKVDIHNAILKVAPKKGFVLPGHNYTRPGNPLDSQLKYDPQTGQVLEIYEQPTGKTDVSMQHDVDYSVYGNKPKSEQVKCKNEADRKMIKTLDAIRRKERQWCHAMARSMIKTK</sequence>
<proteinExistence type="predicted"/>
<reference evidence="2 3" key="1">
    <citation type="submission" date="2022-05" db="EMBL/GenBank/DDBJ databases">
        <authorList>
            <consortium name="Genoscope - CEA"/>
            <person name="William W."/>
        </authorList>
    </citation>
    <scope>NUCLEOTIDE SEQUENCE [LARGE SCALE GENOMIC DNA]</scope>
</reference>
<dbReference type="EMBL" id="CALNXI010002798">
    <property type="protein sequence ID" value="CAH3190803.1"/>
    <property type="molecule type" value="Genomic_DNA"/>
</dbReference>
<gene>
    <name evidence="2" type="ORF">PEVE_00020852</name>
</gene>
<dbReference type="Proteomes" id="UP001159427">
    <property type="component" value="Unassembled WGS sequence"/>
</dbReference>